<dbReference type="RefSeq" id="WP_036690293.1">
    <property type="nucleotide sequence ID" value="NZ_FYEP01000018.1"/>
</dbReference>
<reference evidence="1 2" key="1">
    <citation type="submission" date="2014-06" db="EMBL/GenBank/DDBJ databases">
        <title>Draft genome sequence of Paenibacillus sp. MSt1.</title>
        <authorList>
            <person name="Aw Y.K."/>
            <person name="Ong K.S."/>
            <person name="Gan H.M."/>
            <person name="Lee S.M."/>
        </authorList>
    </citation>
    <scope>NUCLEOTIDE SEQUENCE [LARGE SCALE GENOMIC DNA]</scope>
    <source>
        <strain evidence="1 2">MSt1</strain>
    </source>
</reference>
<organism evidence="1 2">
    <name type="scientific">Paenibacillus tyrfis</name>
    <dbReference type="NCBI Taxonomy" id="1501230"/>
    <lineage>
        <taxon>Bacteria</taxon>
        <taxon>Bacillati</taxon>
        <taxon>Bacillota</taxon>
        <taxon>Bacilli</taxon>
        <taxon>Bacillales</taxon>
        <taxon>Paenibacillaceae</taxon>
        <taxon>Paenibacillus</taxon>
    </lineage>
</organism>
<protein>
    <submittedName>
        <fullName evidence="1">Uncharacterized protein</fullName>
    </submittedName>
</protein>
<proteinExistence type="predicted"/>
<dbReference type="OrthoDB" id="2613971at2"/>
<sequence>MQKTCQKIVRVQNGLITEIYDGLVYRDFSDNESALKELLMDDIGLDFDSVLHTYEQLIYELACSSSELRSSIMKRLPEGWLDWAHDLYSDNNAENKAMLPITQSIL</sequence>
<dbReference type="EMBL" id="JNVM01000031">
    <property type="protein sequence ID" value="KEQ22914.1"/>
    <property type="molecule type" value="Genomic_DNA"/>
</dbReference>
<dbReference type="AlphaFoldDB" id="A0A081NWU1"/>
<gene>
    <name evidence="1" type="ORF">ET33_21485</name>
</gene>
<dbReference type="Proteomes" id="UP000028123">
    <property type="component" value="Unassembled WGS sequence"/>
</dbReference>
<name>A0A081NWU1_9BACL</name>
<evidence type="ECO:0000313" key="1">
    <source>
        <dbReference type="EMBL" id="KEQ22914.1"/>
    </source>
</evidence>
<keyword evidence="2" id="KW-1185">Reference proteome</keyword>
<comment type="caution">
    <text evidence="1">The sequence shown here is derived from an EMBL/GenBank/DDBJ whole genome shotgun (WGS) entry which is preliminary data.</text>
</comment>
<accession>A0A081NWU1</accession>
<dbReference type="eggNOG" id="ENOG50303W3">
    <property type="taxonomic scope" value="Bacteria"/>
</dbReference>
<evidence type="ECO:0000313" key="2">
    <source>
        <dbReference type="Proteomes" id="UP000028123"/>
    </source>
</evidence>